<evidence type="ECO:0000256" key="3">
    <source>
        <dbReference type="ARBA" id="ARBA00022842"/>
    </source>
</evidence>
<keyword evidence="2 4" id="KW-0378">Hydrolase</keyword>
<sequence length="243" mass="26028">MTPLRAVILDLDDTLFDDTACTHAGLRALATGHRLTLDPHDLFAQHAAHIRAIDPMLFRGELTAHGARVLRFTRLLTDLGVAAPDGEAATHTYRSAYRQAWTLLDGAGALLSTLRAAGLKLAVLTNYVREVQAEKLAHFGLEGQLDALLCIDDLGCAKPDPRAYHAACAALGVQPEAAVMVGDSWANDVEGARHAGLRAVWVNRVGHPAPDHQVPSVQRLVDLPAVLGLPRSGAEGVWREGKT</sequence>
<dbReference type="Gene3D" id="1.20.120.710">
    <property type="entry name" value="Haloacid dehalogenase hydrolase-like domain"/>
    <property type="match status" value="1"/>
</dbReference>
<dbReference type="InterPro" id="IPR051400">
    <property type="entry name" value="HAD-like_hydrolase"/>
</dbReference>
<accession>A0A7C9HQU4</accession>
<dbReference type="GO" id="GO:0044281">
    <property type="term" value="P:small molecule metabolic process"/>
    <property type="evidence" value="ECO:0007669"/>
    <property type="project" value="UniProtKB-ARBA"/>
</dbReference>
<dbReference type="RefSeq" id="WP_157458542.1">
    <property type="nucleotide sequence ID" value="NZ_WQLB01000007.1"/>
</dbReference>
<name>A0A7C9HQU4_9DEIO</name>
<organism evidence="4 5">
    <name type="scientific">Deinococcus arboris</name>
    <dbReference type="NCBI Taxonomy" id="2682977"/>
    <lineage>
        <taxon>Bacteria</taxon>
        <taxon>Thermotogati</taxon>
        <taxon>Deinococcota</taxon>
        <taxon>Deinococci</taxon>
        <taxon>Deinococcales</taxon>
        <taxon>Deinococcaceae</taxon>
        <taxon>Deinococcus</taxon>
    </lineage>
</organism>
<dbReference type="PANTHER" id="PTHR46470">
    <property type="entry name" value="N-ACYLNEURAMINATE-9-PHOSPHATASE"/>
    <property type="match status" value="1"/>
</dbReference>
<evidence type="ECO:0000256" key="1">
    <source>
        <dbReference type="ARBA" id="ARBA00001946"/>
    </source>
</evidence>
<dbReference type="SFLD" id="SFLDG01135">
    <property type="entry name" value="C1.5.6:_HAD__Beta-PGM__Phospha"/>
    <property type="match status" value="1"/>
</dbReference>
<comment type="cofactor">
    <cofactor evidence="1">
        <name>Mg(2+)</name>
        <dbReference type="ChEBI" id="CHEBI:18420"/>
    </cofactor>
</comment>
<dbReference type="AlphaFoldDB" id="A0A7C9HQU4"/>
<comment type="caution">
    <text evidence="4">The sequence shown here is derived from an EMBL/GenBank/DDBJ whole genome shotgun (WGS) entry which is preliminary data.</text>
</comment>
<reference evidence="4 5" key="1">
    <citation type="submission" date="2019-12" db="EMBL/GenBank/DDBJ databases">
        <title>Deinococcus sp. HMF7620 Genome sequencing and assembly.</title>
        <authorList>
            <person name="Kang H."/>
            <person name="Kim H."/>
            <person name="Joh K."/>
        </authorList>
    </citation>
    <scope>NUCLEOTIDE SEQUENCE [LARGE SCALE GENOMIC DNA]</scope>
    <source>
        <strain evidence="4 5">HMF7620</strain>
    </source>
</reference>
<evidence type="ECO:0000256" key="2">
    <source>
        <dbReference type="ARBA" id="ARBA00022801"/>
    </source>
</evidence>
<dbReference type="NCBIfam" id="TIGR01549">
    <property type="entry name" value="HAD-SF-IA-v1"/>
    <property type="match status" value="1"/>
</dbReference>
<protein>
    <submittedName>
        <fullName evidence="4">HAD-IA family hydrolase</fullName>
    </submittedName>
</protein>
<evidence type="ECO:0000313" key="4">
    <source>
        <dbReference type="EMBL" id="MVN86474.1"/>
    </source>
</evidence>
<dbReference type="NCBIfam" id="TIGR01509">
    <property type="entry name" value="HAD-SF-IA-v3"/>
    <property type="match status" value="1"/>
</dbReference>
<keyword evidence="5" id="KW-1185">Reference proteome</keyword>
<proteinExistence type="predicted"/>
<dbReference type="InterPro" id="IPR023214">
    <property type="entry name" value="HAD_sf"/>
</dbReference>
<dbReference type="InterPro" id="IPR036412">
    <property type="entry name" value="HAD-like_sf"/>
</dbReference>
<dbReference type="GO" id="GO:0016787">
    <property type="term" value="F:hydrolase activity"/>
    <property type="evidence" value="ECO:0007669"/>
    <property type="project" value="UniProtKB-KW"/>
</dbReference>
<dbReference type="InterPro" id="IPR006439">
    <property type="entry name" value="HAD-SF_hydro_IA"/>
</dbReference>
<evidence type="ECO:0000313" key="5">
    <source>
        <dbReference type="Proteomes" id="UP000483286"/>
    </source>
</evidence>
<dbReference type="PANTHER" id="PTHR46470:SF4">
    <property type="entry name" value="5-AMINO-6-(5-PHOSPHO-D-RIBITYLAMINO)URACIL PHOSPHATASE YIGB"/>
    <property type="match status" value="1"/>
</dbReference>
<dbReference type="SFLD" id="SFLDG01129">
    <property type="entry name" value="C1.5:_HAD__Beta-PGM__Phosphata"/>
    <property type="match status" value="1"/>
</dbReference>
<dbReference type="Gene3D" id="3.40.50.1000">
    <property type="entry name" value="HAD superfamily/HAD-like"/>
    <property type="match status" value="1"/>
</dbReference>
<gene>
    <name evidence="4" type="ORF">GO986_06815</name>
</gene>
<keyword evidence="3" id="KW-0460">Magnesium</keyword>
<dbReference type="EMBL" id="WQLB01000007">
    <property type="protein sequence ID" value="MVN86474.1"/>
    <property type="molecule type" value="Genomic_DNA"/>
</dbReference>
<dbReference type="SFLD" id="SFLDS00003">
    <property type="entry name" value="Haloacid_Dehalogenase"/>
    <property type="match status" value="1"/>
</dbReference>
<dbReference type="Proteomes" id="UP000483286">
    <property type="component" value="Unassembled WGS sequence"/>
</dbReference>
<dbReference type="Pfam" id="PF00702">
    <property type="entry name" value="Hydrolase"/>
    <property type="match status" value="1"/>
</dbReference>
<dbReference type="SUPFAM" id="SSF56784">
    <property type="entry name" value="HAD-like"/>
    <property type="match status" value="1"/>
</dbReference>
<dbReference type="PRINTS" id="PR00413">
    <property type="entry name" value="HADHALOGNASE"/>
</dbReference>